<evidence type="ECO:0000256" key="3">
    <source>
        <dbReference type="ARBA" id="ARBA00022617"/>
    </source>
</evidence>
<comment type="cofactor">
    <cofactor evidence="1">
        <name>heme</name>
        <dbReference type="ChEBI" id="CHEBI:30413"/>
    </cofactor>
</comment>
<keyword evidence="6 8" id="KW-0408">Iron</keyword>
<gene>
    <name evidence="9" type="ordered locus">At1g57750/T8L23_21</name>
</gene>
<evidence type="ECO:0000256" key="5">
    <source>
        <dbReference type="ARBA" id="ARBA00023002"/>
    </source>
</evidence>
<sequence>MAFNSGPRTCLGKNLALLQMKMVALEIIRNYDFKVIGGHKVEPIPSILLRMKHGLKVTVTKKI</sequence>
<evidence type="ECO:0000256" key="8">
    <source>
        <dbReference type="RuleBase" id="RU000461"/>
    </source>
</evidence>
<dbReference type="GO" id="GO:0016705">
    <property type="term" value="F:oxidoreductase activity, acting on paired donors, with incorporation or reduction of molecular oxygen"/>
    <property type="evidence" value="ECO:0007669"/>
    <property type="project" value="InterPro"/>
</dbReference>
<dbReference type="EMBL" id="AK118299">
    <property type="protein sequence ID" value="BAC42917.1"/>
    <property type="molecule type" value="mRNA"/>
</dbReference>
<keyword evidence="7 8" id="KW-0503">Monooxygenase</keyword>
<name>Q8GXD1_ARATH</name>
<dbReference type="AlphaFoldDB" id="Q8GXD1"/>
<dbReference type="InterPro" id="IPR017972">
    <property type="entry name" value="Cyt_P450_CS"/>
</dbReference>
<dbReference type="GO" id="GO:0020037">
    <property type="term" value="F:heme binding"/>
    <property type="evidence" value="ECO:0007669"/>
    <property type="project" value="InterPro"/>
</dbReference>
<evidence type="ECO:0000256" key="6">
    <source>
        <dbReference type="ARBA" id="ARBA00023004"/>
    </source>
</evidence>
<organism evidence="9">
    <name type="scientific">Arabidopsis thaliana</name>
    <name type="common">Mouse-ear cress</name>
    <dbReference type="NCBI Taxonomy" id="3702"/>
    <lineage>
        <taxon>Eukaryota</taxon>
        <taxon>Viridiplantae</taxon>
        <taxon>Streptophyta</taxon>
        <taxon>Embryophyta</taxon>
        <taxon>Tracheophyta</taxon>
        <taxon>Spermatophyta</taxon>
        <taxon>Magnoliopsida</taxon>
        <taxon>eudicotyledons</taxon>
        <taxon>Gunneridae</taxon>
        <taxon>Pentapetalae</taxon>
        <taxon>rosids</taxon>
        <taxon>malvids</taxon>
        <taxon>Brassicales</taxon>
        <taxon>Brassicaceae</taxon>
        <taxon>Camelineae</taxon>
        <taxon>Arabidopsis</taxon>
    </lineage>
</organism>
<accession>Q8GXD1</accession>
<dbReference type="GO" id="GO:0005506">
    <property type="term" value="F:iron ion binding"/>
    <property type="evidence" value="ECO:0007669"/>
    <property type="project" value="InterPro"/>
</dbReference>
<dbReference type="InterPro" id="IPR036396">
    <property type="entry name" value="Cyt_P450_sf"/>
</dbReference>
<dbReference type="Gene3D" id="1.10.630.10">
    <property type="entry name" value="Cytochrome P450"/>
    <property type="match status" value="1"/>
</dbReference>
<evidence type="ECO:0000313" key="9">
    <source>
        <dbReference type="EMBL" id="BAC42917.1"/>
    </source>
</evidence>
<keyword evidence="3 8" id="KW-0349">Heme</keyword>
<keyword evidence="4 8" id="KW-0479">Metal-binding</keyword>
<dbReference type="SUPFAM" id="SSF48264">
    <property type="entry name" value="Cytochrome P450"/>
    <property type="match status" value="1"/>
</dbReference>
<reference evidence="9" key="1">
    <citation type="submission" date="2002-11" db="EMBL/GenBank/DDBJ databases">
        <title>Arabidopsis thaliana full-length cDNA.</title>
        <authorList>
            <person name="Seki M."/>
            <person name="Iida K."/>
            <person name="Satou M."/>
            <person name="Sakurai T."/>
            <person name="Akiyama K."/>
            <person name="Ishida J."/>
            <person name="Nakajima M."/>
            <person name="Enju A."/>
            <person name="Kamiya A."/>
            <person name="Narusaka M."/>
            <person name="Carninci P."/>
            <person name="Kawai J."/>
            <person name="Hayashizaki Y."/>
            <person name="Shinozaki K."/>
        </authorList>
    </citation>
    <scope>NUCLEOTIDE SEQUENCE</scope>
</reference>
<dbReference type="InterPro" id="IPR001128">
    <property type="entry name" value="Cyt_P450"/>
</dbReference>
<dbReference type="GO" id="GO:0004497">
    <property type="term" value="F:monooxygenase activity"/>
    <property type="evidence" value="ECO:0007669"/>
    <property type="project" value="UniProtKB-KW"/>
</dbReference>
<evidence type="ECO:0000256" key="1">
    <source>
        <dbReference type="ARBA" id="ARBA00001971"/>
    </source>
</evidence>
<dbReference type="GO" id="GO:0006629">
    <property type="term" value="P:lipid metabolic process"/>
    <property type="evidence" value="ECO:0007669"/>
    <property type="project" value="UniProtKB-ARBA"/>
</dbReference>
<dbReference type="Pfam" id="PF00067">
    <property type="entry name" value="p450"/>
    <property type="match status" value="1"/>
</dbReference>
<comment type="similarity">
    <text evidence="2 8">Belongs to the cytochrome P450 family.</text>
</comment>
<evidence type="ECO:0000256" key="2">
    <source>
        <dbReference type="ARBA" id="ARBA00010617"/>
    </source>
</evidence>
<dbReference type="PROSITE" id="PS00086">
    <property type="entry name" value="CYTOCHROME_P450"/>
    <property type="match status" value="1"/>
</dbReference>
<evidence type="ECO:0000256" key="4">
    <source>
        <dbReference type="ARBA" id="ARBA00022723"/>
    </source>
</evidence>
<protein>
    <submittedName>
        <fullName evidence="9">Uncharacterized protein At1g57750/T8L23_21</fullName>
    </submittedName>
</protein>
<proteinExistence type="evidence at transcript level"/>
<evidence type="ECO:0000256" key="7">
    <source>
        <dbReference type="ARBA" id="ARBA00023033"/>
    </source>
</evidence>
<dbReference type="PANTHER" id="PTHR24296">
    <property type="entry name" value="CYTOCHROME P450"/>
    <property type="match status" value="1"/>
</dbReference>
<keyword evidence="5 8" id="KW-0560">Oxidoreductase</keyword>